<dbReference type="FunCoup" id="E3LEM7">
    <property type="interactions" value="423"/>
</dbReference>
<dbReference type="InParanoid" id="E3LEM7"/>
<dbReference type="OrthoDB" id="5824236at2759"/>
<keyword evidence="3" id="KW-1185">Reference proteome</keyword>
<evidence type="ECO:0000256" key="1">
    <source>
        <dbReference type="SAM" id="MobiDB-lite"/>
    </source>
</evidence>
<dbReference type="STRING" id="31234.E3LEM7"/>
<dbReference type="OMA" id="DGFFHQH"/>
<accession>E3LEM7</accession>
<feature type="compositionally biased region" description="Basic and acidic residues" evidence="1">
    <location>
        <begin position="17"/>
        <end position="26"/>
    </location>
</feature>
<dbReference type="EMBL" id="DS268407">
    <property type="protein sequence ID" value="EFO82779.1"/>
    <property type="molecule type" value="Genomic_DNA"/>
</dbReference>
<protein>
    <submittedName>
        <fullName evidence="2">Uncharacterized protein</fullName>
    </submittedName>
</protein>
<organism evidence="3">
    <name type="scientific">Caenorhabditis remanei</name>
    <name type="common">Caenorhabditis vulgaris</name>
    <dbReference type="NCBI Taxonomy" id="31234"/>
    <lineage>
        <taxon>Eukaryota</taxon>
        <taxon>Metazoa</taxon>
        <taxon>Ecdysozoa</taxon>
        <taxon>Nematoda</taxon>
        <taxon>Chromadorea</taxon>
        <taxon>Rhabditida</taxon>
        <taxon>Rhabditina</taxon>
        <taxon>Rhabditomorpha</taxon>
        <taxon>Rhabditoidea</taxon>
        <taxon>Rhabditidae</taxon>
        <taxon>Peloderinae</taxon>
        <taxon>Caenorhabditis</taxon>
    </lineage>
</organism>
<dbReference type="HOGENOM" id="CLU_1070532_0_0_1"/>
<reference evidence="2" key="1">
    <citation type="submission" date="2007-07" db="EMBL/GenBank/DDBJ databases">
        <title>PCAP assembly of the Caenorhabditis remanei genome.</title>
        <authorList>
            <consortium name="The Caenorhabditis remanei Sequencing Consortium"/>
            <person name="Wilson R.K."/>
        </authorList>
    </citation>
    <scope>NUCLEOTIDE SEQUENCE [LARGE SCALE GENOMIC DNA]</scope>
    <source>
        <strain evidence="2">PB4641</strain>
    </source>
</reference>
<evidence type="ECO:0000313" key="2">
    <source>
        <dbReference type="EMBL" id="EFO82779.1"/>
    </source>
</evidence>
<feature type="region of interest" description="Disordered" evidence="1">
    <location>
        <begin position="199"/>
        <end position="224"/>
    </location>
</feature>
<proteinExistence type="predicted"/>
<name>E3LEM7_CAERE</name>
<sequence length="260" mass="28979">MNSIGHDGFFHHHDHHHHDDHEHQHPVDLMNPPKVSLRTMSKSDPHLDIPHFLVSQDEAHPSLNKIMSNLQHVHEGLKTPVSSHPNLQALRRENEFQDKNVSSAALLSQESLHQPPLRKSSSAIDWNGAVVEATRKTSRQFDWQTALFDNSRKTSFSNLHPFSQAQQGGLVMTTLDNKQQGMSVATATMPQQQNHFAQTLAQSASTQSAPAATTAPVTEPAAPGSRGAALFGGVFHRGFFSKPVERTEEENYRYLMALDR</sequence>
<dbReference type="AlphaFoldDB" id="E3LEM7"/>
<gene>
    <name evidence="2" type="ORF">CRE_00842</name>
</gene>
<feature type="compositionally biased region" description="Low complexity" evidence="1">
    <location>
        <begin position="199"/>
        <end position="222"/>
    </location>
</feature>
<evidence type="ECO:0000313" key="3">
    <source>
        <dbReference type="Proteomes" id="UP000008281"/>
    </source>
</evidence>
<dbReference type="Proteomes" id="UP000008281">
    <property type="component" value="Unassembled WGS sequence"/>
</dbReference>
<dbReference type="eggNOG" id="ENOG502SVS9">
    <property type="taxonomic scope" value="Eukaryota"/>
</dbReference>
<feature type="region of interest" description="Disordered" evidence="1">
    <location>
        <begin position="1"/>
        <end position="26"/>
    </location>
</feature>